<evidence type="ECO:0000256" key="1">
    <source>
        <dbReference type="ARBA" id="ARBA00022679"/>
    </source>
</evidence>
<dbReference type="Gene3D" id="3.40.50.20">
    <property type="match status" value="1"/>
</dbReference>
<dbReference type="NCBIfam" id="TIGR03570">
    <property type="entry name" value="NeuD_NnaD"/>
    <property type="match status" value="1"/>
</dbReference>
<dbReference type="GO" id="GO:0000271">
    <property type="term" value="P:polysaccharide biosynthetic process"/>
    <property type="evidence" value="ECO:0007669"/>
    <property type="project" value="TreeGrafter"/>
</dbReference>
<organism evidence="3 4">
    <name type="scientific">Mesorhabditis spiculigera</name>
    <dbReference type="NCBI Taxonomy" id="96644"/>
    <lineage>
        <taxon>Eukaryota</taxon>
        <taxon>Metazoa</taxon>
        <taxon>Ecdysozoa</taxon>
        <taxon>Nematoda</taxon>
        <taxon>Chromadorea</taxon>
        <taxon>Rhabditida</taxon>
        <taxon>Rhabditina</taxon>
        <taxon>Rhabditomorpha</taxon>
        <taxon>Rhabditoidea</taxon>
        <taxon>Rhabditidae</taxon>
        <taxon>Mesorhabditinae</taxon>
        <taxon>Mesorhabditis</taxon>
    </lineage>
</organism>
<keyword evidence="1" id="KW-0808">Transferase</keyword>
<dbReference type="Pfam" id="PF17836">
    <property type="entry name" value="PglD_N"/>
    <property type="match status" value="1"/>
</dbReference>
<dbReference type="SUPFAM" id="SSF51161">
    <property type="entry name" value="Trimeric LpxA-like enzymes"/>
    <property type="match status" value="1"/>
</dbReference>
<comment type="caution">
    <text evidence="3">The sequence shown here is derived from an EMBL/GenBank/DDBJ whole genome shotgun (WGS) entry which is preliminary data.</text>
</comment>
<dbReference type="GO" id="GO:0008483">
    <property type="term" value="F:transaminase activity"/>
    <property type="evidence" value="ECO:0007669"/>
    <property type="project" value="TreeGrafter"/>
</dbReference>
<dbReference type="Proteomes" id="UP001177023">
    <property type="component" value="Unassembled WGS sequence"/>
</dbReference>
<evidence type="ECO:0000313" key="3">
    <source>
        <dbReference type="EMBL" id="CAJ0557327.1"/>
    </source>
</evidence>
<dbReference type="SUPFAM" id="SSF53383">
    <property type="entry name" value="PLP-dependent transferases"/>
    <property type="match status" value="1"/>
</dbReference>
<dbReference type="InterPro" id="IPR000653">
    <property type="entry name" value="DegT/StrS_aminotransferase"/>
</dbReference>
<dbReference type="InterPro" id="IPR015424">
    <property type="entry name" value="PyrdxlP-dep_Trfase"/>
</dbReference>
<keyword evidence="4" id="KW-1185">Reference proteome</keyword>
<gene>
    <name evidence="3" type="ORF">MSPICULIGERA_LOCUS85</name>
</gene>
<dbReference type="Gene3D" id="3.40.640.10">
    <property type="entry name" value="Type I PLP-dependent aspartate aminotransferase-like (Major domain)"/>
    <property type="match status" value="1"/>
</dbReference>
<dbReference type="PANTHER" id="PTHR30244">
    <property type="entry name" value="TRANSAMINASE"/>
    <property type="match status" value="1"/>
</dbReference>
<proteinExistence type="predicted"/>
<reference evidence="3" key="1">
    <citation type="submission" date="2023-06" db="EMBL/GenBank/DDBJ databases">
        <authorList>
            <person name="Delattre M."/>
        </authorList>
    </citation>
    <scope>NUCLEOTIDE SEQUENCE</scope>
    <source>
        <strain evidence="3">AF72</strain>
    </source>
</reference>
<evidence type="ECO:0000259" key="2">
    <source>
        <dbReference type="Pfam" id="PF17836"/>
    </source>
</evidence>
<dbReference type="CDD" id="cd03360">
    <property type="entry name" value="LbH_AT_putative"/>
    <property type="match status" value="1"/>
</dbReference>
<feature type="domain" description="PglD N-terminal" evidence="2">
    <location>
        <begin position="3"/>
        <end position="79"/>
    </location>
</feature>
<dbReference type="InterPro" id="IPR015421">
    <property type="entry name" value="PyrdxlP-dep_Trfase_major"/>
</dbReference>
<dbReference type="Gene3D" id="2.160.10.10">
    <property type="entry name" value="Hexapeptide repeat proteins"/>
    <property type="match status" value="1"/>
</dbReference>
<dbReference type="CDD" id="cd00616">
    <property type="entry name" value="AHBA_syn"/>
    <property type="match status" value="1"/>
</dbReference>
<dbReference type="Pfam" id="PF01041">
    <property type="entry name" value="DegT_DnrJ_EryC1"/>
    <property type="match status" value="1"/>
</dbReference>
<dbReference type="EMBL" id="CATQJA010000003">
    <property type="protein sequence ID" value="CAJ0557327.1"/>
    <property type="molecule type" value="Genomic_DNA"/>
</dbReference>
<dbReference type="InterPro" id="IPR018357">
    <property type="entry name" value="Hexapep_transf_CS"/>
</dbReference>
<dbReference type="InterPro" id="IPR020019">
    <property type="entry name" value="AcTrfase_PglD-like"/>
</dbReference>
<name>A0AA36C361_9BILA</name>
<sequence>MSRLAVLGASGHGKVVADTAECCGWDTIEFFDDAWPGLLRNGAWNVVGNTERLLAAVDEYDGVLVAIGNNRVRQAKLDQLKAAGAALVTLRHPDSTVSRYATLGEGSVVFAGAVVNADARVGSGAILNTGSSVDHDCLLGSCVHISPGARLAGGVCVQDLSWIGIGACVRQLVNIGSQVMVGAGAVVVRDVPDKVTVAGVPASEEEADAVRDVILSNKVNYWTGTQGREFEKEFAAWAGTEYAIGLANGTVALDLALKALGIGAGDEVIVTSRTFLASVSSIVNAGAVPVFADVDRDSQNFSAQTIRAVLTPRTRAVICVHLAGWPCDMDPIMSLAEEFDLKVIEDCAQAHGARYKGRSVGSIGHISAWSFCQDKIMTTGGEGGMVTTNDRKLWSDMWSFKDHGKSWEAVYERNHPPGFRWLHESFGTNWRMLEVQAVIGRIQLKRMTDWQASRLANAGQIWECASQLKGLRVPVMPEDSVHAAYKCYVFVEPQALKAGCHATDATYEYTAVSSRLMP</sequence>
<dbReference type="GO" id="GO:0030170">
    <property type="term" value="F:pyridoxal phosphate binding"/>
    <property type="evidence" value="ECO:0007669"/>
    <property type="project" value="TreeGrafter"/>
</dbReference>
<dbReference type="InterPro" id="IPR041561">
    <property type="entry name" value="PglD_N"/>
</dbReference>
<dbReference type="AlphaFoldDB" id="A0AA36C361"/>
<dbReference type="PANTHER" id="PTHR30244:SF34">
    <property type="entry name" value="DTDP-4-AMINO-4,6-DIDEOXYGALACTOSE TRANSAMINASE"/>
    <property type="match status" value="1"/>
</dbReference>
<protein>
    <recommendedName>
        <fullName evidence="2">PglD N-terminal domain-containing protein</fullName>
    </recommendedName>
</protein>
<dbReference type="PROSITE" id="PS00101">
    <property type="entry name" value="HEXAPEP_TRANSFERASES"/>
    <property type="match status" value="1"/>
</dbReference>
<evidence type="ECO:0000313" key="4">
    <source>
        <dbReference type="Proteomes" id="UP001177023"/>
    </source>
</evidence>
<dbReference type="InterPro" id="IPR011004">
    <property type="entry name" value="Trimer_LpxA-like_sf"/>
</dbReference>
<feature type="non-terminal residue" evidence="3">
    <location>
        <position position="1"/>
    </location>
</feature>
<accession>A0AA36C361</accession>